<dbReference type="EMBL" id="CAUJNA010000973">
    <property type="protein sequence ID" value="CAJ1383046.1"/>
    <property type="molecule type" value="Genomic_DNA"/>
</dbReference>
<dbReference type="Proteomes" id="UP001178507">
    <property type="component" value="Unassembled WGS sequence"/>
</dbReference>
<dbReference type="InterPro" id="IPR000571">
    <property type="entry name" value="Znf_CCCH"/>
</dbReference>
<name>A0AA36I8H3_9DINO</name>
<dbReference type="EMBL" id="CAUJNA010000973">
    <property type="protein sequence ID" value="CAJ1383047.1"/>
    <property type="molecule type" value="Genomic_DNA"/>
</dbReference>
<keyword evidence="1" id="KW-0863">Zinc-finger</keyword>
<dbReference type="GO" id="GO:0008270">
    <property type="term" value="F:zinc ion binding"/>
    <property type="evidence" value="ECO:0007669"/>
    <property type="project" value="UniProtKB-KW"/>
</dbReference>
<evidence type="ECO:0000256" key="1">
    <source>
        <dbReference type="PROSITE-ProRule" id="PRU00723"/>
    </source>
</evidence>
<keyword evidence="5" id="KW-1185">Reference proteome</keyword>
<evidence type="ECO:0000313" key="5">
    <source>
        <dbReference type="Proteomes" id="UP001178507"/>
    </source>
</evidence>
<evidence type="ECO:0000313" key="3">
    <source>
        <dbReference type="EMBL" id="CAJ1383046.1"/>
    </source>
</evidence>
<reference evidence="3" key="1">
    <citation type="submission" date="2023-08" db="EMBL/GenBank/DDBJ databases">
        <authorList>
            <person name="Chen Y."/>
            <person name="Shah S."/>
            <person name="Dougan E. K."/>
            <person name="Thang M."/>
            <person name="Chan C."/>
        </authorList>
    </citation>
    <scope>NUCLEOTIDE SEQUENCE</scope>
</reference>
<sequence length="245" mass="26932">MAICYLGTFIHVQEEEEEDTPPLAPRSFSAPSAPARWQHEMSMDECQCREYIEKLPERLLDWAAAGPSDPSSAGAVAEPSQPVDICPSVSEEDCTSSSLGSKGHPEFCSRPCVYVSKGACVNGPACAFCHLPHTSTTKLDKRQRTMLNTMRNPEVLALLHSVLSAKVKRAKKKGIDLPLQEILRLLEEEMMTEDDSLSSTSKRELQSLQGVLSKMSVASVLGLANISRFRLDLCDGIRDALARLR</sequence>
<keyword evidence="1" id="KW-0479">Metal-binding</keyword>
<keyword evidence="1" id="KW-0862">Zinc</keyword>
<comment type="caution">
    <text evidence="3">The sequence shown here is derived from an EMBL/GenBank/DDBJ whole genome shotgun (WGS) entry which is preliminary data.</text>
</comment>
<accession>A0AA36I8H3</accession>
<dbReference type="PROSITE" id="PS50103">
    <property type="entry name" value="ZF_C3H1"/>
    <property type="match status" value="1"/>
</dbReference>
<organism evidence="3 5">
    <name type="scientific">Effrenium voratum</name>
    <dbReference type="NCBI Taxonomy" id="2562239"/>
    <lineage>
        <taxon>Eukaryota</taxon>
        <taxon>Sar</taxon>
        <taxon>Alveolata</taxon>
        <taxon>Dinophyceae</taxon>
        <taxon>Suessiales</taxon>
        <taxon>Symbiodiniaceae</taxon>
        <taxon>Effrenium</taxon>
    </lineage>
</organism>
<feature type="zinc finger region" description="C3H1-type" evidence="1">
    <location>
        <begin position="106"/>
        <end position="133"/>
    </location>
</feature>
<evidence type="ECO:0000259" key="2">
    <source>
        <dbReference type="PROSITE" id="PS50103"/>
    </source>
</evidence>
<dbReference type="AlphaFoldDB" id="A0AA36I8H3"/>
<evidence type="ECO:0000313" key="4">
    <source>
        <dbReference type="EMBL" id="CAJ1383047.1"/>
    </source>
</evidence>
<proteinExistence type="predicted"/>
<gene>
    <name evidence="3" type="ORF">EVOR1521_LOCUS10269</name>
    <name evidence="4" type="ORF">EVOR1521_LOCUS10270</name>
</gene>
<protein>
    <recommendedName>
        <fullName evidence="2">C3H1-type domain-containing protein</fullName>
    </recommendedName>
</protein>
<feature type="domain" description="C3H1-type" evidence="2">
    <location>
        <begin position="106"/>
        <end position="133"/>
    </location>
</feature>